<dbReference type="EMBL" id="BGPR01057573">
    <property type="protein sequence ID" value="GBO33864.1"/>
    <property type="molecule type" value="Genomic_DNA"/>
</dbReference>
<protein>
    <submittedName>
        <fullName evidence="1">Uncharacterized protein</fullName>
    </submittedName>
</protein>
<accession>A0A4Y2WB74</accession>
<evidence type="ECO:0000313" key="1">
    <source>
        <dbReference type="EMBL" id="GBO33864.1"/>
    </source>
</evidence>
<organism evidence="1 2">
    <name type="scientific">Araneus ventricosus</name>
    <name type="common">Orbweaver spider</name>
    <name type="synonym">Epeira ventricosa</name>
    <dbReference type="NCBI Taxonomy" id="182803"/>
    <lineage>
        <taxon>Eukaryota</taxon>
        <taxon>Metazoa</taxon>
        <taxon>Ecdysozoa</taxon>
        <taxon>Arthropoda</taxon>
        <taxon>Chelicerata</taxon>
        <taxon>Arachnida</taxon>
        <taxon>Araneae</taxon>
        <taxon>Araneomorphae</taxon>
        <taxon>Entelegynae</taxon>
        <taxon>Araneoidea</taxon>
        <taxon>Araneidae</taxon>
        <taxon>Araneus</taxon>
    </lineage>
</organism>
<name>A0A4Y2WB74_ARAVE</name>
<dbReference type="AlphaFoldDB" id="A0A4Y2WB74"/>
<evidence type="ECO:0000313" key="2">
    <source>
        <dbReference type="Proteomes" id="UP000499080"/>
    </source>
</evidence>
<comment type="caution">
    <text evidence="1">The sequence shown here is derived from an EMBL/GenBank/DDBJ whole genome shotgun (WGS) entry which is preliminary data.</text>
</comment>
<dbReference type="Proteomes" id="UP000499080">
    <property type="component" value="Unassembled WGS sequence"/>
</dbReference>
<proteinExistence type="predicted"/>
<gene>
    <name evidence="1" type="ORF">AVEN_169796_1</name>
</gene>
<keyword evidence="2" id="KW-1185">Reference proteome</keyword>
<reference evidence="1 2" key="1">
    <citation type="journal article" date="2019" name="Sci. Rep.">
        <title>Orb-weaving spider Araneus ventricosus genome elucidates the spidroin gene catalogue.</title>
        <authorList>
            <person name="Kono N."/>
            <person name="Nakamura H."/>
            <person name="Ohtoshi R."/>
            <person name="Moran D.A.P."/>
            <person name="Shinohara A."/>
            <person name="Yoshida Y."/>
            <person name="Fujiwara M."/>
            <person name="Mori M."/>
            <person name="Tomita M."/>
            <person name="Arakawa K."/>
        </authorList>
    </citation>
    <scope>NUCLEOTIDE SEQUENCE [LARGE SCALE GENOMIC DNA]</scope>
</reference>
<sequence>MEDIILEVDLEEEYQKLQVEESDNDPHHCTGTVCLDNNPQSESKLDQILEILEMTASFSFPGMQCIEKAETGLRCGGGACVCMV</sequence>